<dbReference type="RefSeq" id="WP_269125340.1">
    <property type="nucleotide sequence ID" value="NZ_JAPUBN010000015.1"/>
</dbReference>
<keyword evidence="1" id="KW-0472">Membrane</keyword>
<evidence type="ECO:0000256" key="1">
    <source>
        <dbReference type="SAM" id="Phobius"/>
    </source>
</evidence>
<sequence>MSQAKKPLFSRPFLSALMVIIPAMVLLLNVTSKEKHYSMPDIYTWKTSTGIPVTWLTLDEWQPQDNLEIRILFNHGYSNDLKLSLTDATFELLLRDTLPLSTTSINDRLKLLGATIKYKVQSNRSELAITMDGHPSLLLPSLDFLNLWLPKPDFKQRTFSNWKHPDRQQSQIKQQLLNATFDTLSNHTSTRSFNESITIEDINNSYQELKKHVSKIVFVGSVSNIEEFKQQIDSISNSFSVTAPMSNREDPTQTMSLQANEGLNLVESYAAVAIPQLSQPKEWFTLQFWATYLLKEIHSDNIANHVELHIEASQPAPWIWWRIMHAPNILQSSNYPTSGSDKLSYYSKTLLEQTLLEEDVFNTTVDLFQERMQQQSKQTKWWANIASNVPFGNEQALQNWINTYSLQLNEFSFTVYQEELERLIQTSRLHEVQIRQ</sequence>
<evidence type="ECO:0000313" key="2">
    <source>
        <dbReference type="EMBL" id="MCZ2722044.1"/>
    </source>
</evidence>
<dbReference type="SUPFAM" id="SSF63411">
    <property type="entry name" value="LuxS/MPP-like metallohydrolase"/>
    <property type="match status" value="1"/>
</dbReference>
<comment type="caution">
    <text evidence="2">The sequence shown here is derived from an EMBL/GenBank/DDBJ whole genome shotgun (WGS) entry which is preliminary data.</text>
</comment>
<keyword evidence="1" id="KW-1133">Transmembrane helix</keyword>
<evidence type="ECO:0008006" key="4">
    <source>
        <dbReference type="Google" id="ProtNLM"/>
    </source>
</evidence>
<dbReference type="EMBL" id="JAPUBN010000015">
    <property type="protein sequence ID" value="MCZ2722044.1"/>
    <property type="molecule type" value="Genomic_DNA"/>
</dbReference>
<proteinExistence type="predicted"/>
<organism evidence="2 3">
    <name type="scientific">Marinomonas phaeophyticola</name>
    <dbReference type="NCBI Taxonomy" id="3004091"/>
    <lineage>
        <taxon>Bacteria</taxon>
        <taxon>Pseudomonadati</taxon>
        <taxon>Pseudomonadota</taxon>
        <taxon>Gammaproteobacteria</taxon>
        <taxon>Oceanospirillales</taxon>
        <taxon>Oceanospirillaceae</taxon>
        <taxon>Marinomonas</taxon>
    </lineage>
</organism>
<evidence type="ECO:0000313" key="3">
    <source>
        <dbReference type="Proteomes" id="UP001149719"/>
    </source>
</evidence>
<keyword evidence="3" id="KW-1185">Reference proteome</keyword>
<dbReference type="InterPro" id="IPR011249">
    <property type="entry name" value="Metalloenz_LuxS/M16"/>
</dbReference>
<keyword evidence="1" id="KW-0812">Transmembrane</keyword>
<feature type="transmembrane region" description="Helical" evidence="1">
    <location>
        <begin position="12"/>
        <end position="30"/>
    </location>
</feature>
<accession>A0ABT4JUM2</accession>
<protein>
    <recommendedName>
        <fullName evidence="4">Zn-dependent peptidase</fullName>
    </recommendedName>
</protein>
<gene>
    <name evidence="2" type="ORF">O1D97_10355</name>
</gene>
<reference evidence="2" key="1">
    <citation type="submission" date="2022-12" db="EMBL/GenBank/DDBJ databases">
        <title>Marinomonas 15G1-11 sp. nov, isolated from marine algae.</title>
        <authorList>
            <person name="Butt M."/>
            <person name="Choi D.G."/>
            <person name="Kim J.M."/>
            <person name="Lee J.K."/>
            <person name="Baek J.H."/>
            <person name="Jeon C.O."/>
        </authorList>
    </citation>
    <scope>NUCLEOTIDE SEQUENCE</scope>
    <source>
        <strain evidence="2">15G1-11</strain>
    </source>
</reference>
<dbReference type="Proteomes" id="UP001149719">
    <property type="component" value="Unassembled WGS sequence"/>
</dbReference>
<name>A0ABT4JUM2_9GAMM</name>